<feature type="non-terminal residue" evidence="1">
    <location>
        <position position="1"/>
    </location>
</feature>
<reference evidence="1" key="1">
    <citation type="submission" date="2018-05" db="EMBL/GenBank/DDBJ databases">
        <title>Draft genome of Mucuna pruriens seed.</title>
        <authorList>
            <person name="Nnadi N.E."/>
            <person name="Vos R."/>
            <person name="Hasami M.H."/>
            <person name="Devisetty U.K."/>
            <person name="Aguiy J.C."/>
        </authorList>
    </citation>
    <scope>NUCLEOTIDE SEQUENCE [LARGE SCALE GENOMIC DNA]</scope>
    <source>
        <strain evidence="1">JCA_2017</strain>
    </source>
</reference>
<dbReference type="Gene3D" id="3.10.10.10">
    <property type="entry name" value="HIV Type 1 Reverse Transcriptase, subunit A, domain 1"/>
    <property type="match status" value="1"/>
</dbReference>
<dbReference type="SUPFAM" id="SSF56672">
    <property type="entry name" value="DNA/RNA polymerases"/>
    <property type="match status" value="1"/>
</dbReference>
<gene>
    <name evidence="1" type="ORF">CR513_00121</name>
</gene>
<accession>A0A371IIB6</accession>
<comment type="caution">
    <text evidence="1">The sequence shown here is derived from an EMBL/GenBank/DDBJ whole genome shotgun (WGS) entry which is preliminary data.</text>
</comment>
<sequence length="103" mass="11984">MVNVELDPRASIEQRPKPIKKFASKVLYQRPRSVDSNIKGKCRFVCMGTTKPVAYKKRRIGGERRIAMEQKTTKLKEARFIKEVNYTTWLSNVVLVKKKNNSK</sequence>
<name>A0A371IIB6_MUCPR</name>
<keyword evidence="2" id="KW-1185">Reference proteome</keyword>
<dbReference type="AlphaFoldDB" id="A0A371IIB6"/>
<protein>
    <submittedName>
        <fullName evidence="1">Uncharacterized protein</fullName>
    </submittedName>
</protein>
<evidence type="ECO:0000313" key="1">
    <source>
        <dbReference type="EMBL" id="RDY14769.1"/>
    </source>
</evidence>
<proteinExistence type="predicted"/>
<evidence type="ECO:0000313" key="2">
    <source>
        <dbReference type="Proteomes" id="UP000257109"/>
    </source>
</evidence>
<organism evidence="1 2">
    <name type="scientific">Mucuna pruriens</name>
    <name type="common">Velvet bean</name>
    <name type="synonym">Dolichos pruriens</name>
    <dbReference type="NCBI Taxonomy" id="157652"/>
    <lineage>
        <taxon>Eukaryota</taxon>
        <taxon>Viridiplantae</taxon>
        <taxon>Streptophyta</taxon>
        <taxon>Embryophyta</taxon>
        <taxon>Tracheophyta</taxon>
        <taxon>Spermatophyta</taxon>
        <taxon>Magnoliopsida</taxon>
        <taxon>eudicotyledons</taxon>
        <taxon>Gunneridae</taxon>
        <taxon>Pentapetalae</taxon>
        <taxon>rosids</taxon>
        <taxon>fabids</taxon>
        <taxon>Fabales</taxon>
        <taxon>Fabaceae</taxon>
        <taxon>Papilionoideae</taxon>
        <taxon>50 kb inversion clade</taxon>
        <taxon>NPAAA clade</taxon>
        <taxon>indigoferoid/millettioid clade</taxon>
        <taxon>Phaseoleae</taxon>
        <taxon>Mucuna</taxon>
    </lineage>
</organism>
<dbReference type="EMBL" id="QJKJ01000019">
    <property type="protein sequence ID" value="RDY14769.1"/>
    <property type="molecule type" value="Genomic_DNA"/>
</dbReference>
<dbReference type="InterPro" id="IPR043502">
    <property type="entry name" value="DNA/RNA_pol_sf"/>
</dbReference>
<dbReference type="Proteomes" id="UP000257109">
    <property type="component" value="Unassembled WGS sequence"/>
</dbReference>